<dbReference type="CDD" id="cd09928">
    <property type="entry name" value="SH2_Cterm_SPT6_like"/>
    <property type="match status" value="1"/>
</dbReference>
<dbReference type="GO" id="GO:0003676">
    <property type="term" value="F:nucleic acid binding"/>
    <property type="evidence" value="ECO:0007669"/>
    <property type="project" value="InterPro"/>
</dbReference>
<dbReference type="Gene3D" id="1.10.150.850">
    <property type="entry name" value="Spt6, helix-hairpin-helix domain"/>
    <property type="match status" value="1"/>
</dbReference>
<dbReference type="InterPro" id="IPR036860">
    <property type="entry name" value="SH2_dom_sf"/>
</dbReference>
<dbReference type="InterPro" id="IPR017072">
    <property type="entry name" value="TF_Spt6"/>
</dbReference>
<dbReference type="Gene3D" id="3.30.420.140">
    <property type="entry name" value="YqgF/RNase H-like domain"/>
    <property type="match status" value="1"/>
</dbReference>
<dbReference type="Gene3D" id="1.10.10.650">
    <property type="entry name" value="RuvA domain 2-like"/>
    <property type="match status" value="1"/>
</dbReference>
<dbReference type="SUPFAM" id="SSF53098">
    <property type="entry name" value="Ribonuclease H-like"/>
    <property type="match status" value="1"/>
</dbReference>
<evidence type="ECO:0000256" key="4">
    <source>
        <dbReference type="ARBA" id="ARBA00023242"/>
    </source>
</evidence>
<dbReference type="GO" id="GO:0034728">
    <property type="term" value="P:nucleosome organization"/>
    <property type="evidence" value="ECO:0007669"/>
    <property type="project" value="TreeGrafter"/>
</dbReference>
<dbReference type="InterPro" id="IPR023319">
    <property type="entry name" value="Tex-like_HTH_dom_sf"/>
</dbReference>
<dbReference type="InterPro" id="IPR035019">
    <property type="entry name" value="Spt6_SH2_N"/>
</dbReference>
<dbReference type="InterPro" id="IPR032706">
    <property type="entry name" value="Spt6_HHH"/>
</dbReference>
<evidence type="ECO:0000259" key="7">
    <source>
        <dbReference type="PROSITE" id="PS50126"/>
    </source>
</evidence>
<feature type="compositionally biased region" description="Basic residues" evidence="6">
    <location>
        <begin position="212"/>
        <end position="222"/>
    </location>
</feature>
<feature type="region of interest" description="Disordered" evidence="6">
    <location>
        <begin position="1466"/>
        <end position="1608"/>
    </location>
</feature>
<feature type="domain" description="S1 motif" evidence="7">
    <location>
        <begin position="1126"/>
        <end position="1193"/>
    </location>
</feature>
<gene>
    <name evidence="8" type="ORF">HPP92_011291</name>
</gene>
<dbReference type="InterPro" id="IPR035420">
    <property type="entry name" value="Spt6_SH2"/>
</dbReference>
<dbReference type="GO" id="GO:0042393">
    <property type="term" value="F:histone binding"/>
    <property type="evidence" value="ECO:0007669"/>
    <property type="project" value="TreeGrafter"/>
</dbReference>
<feature type="compositionally biased region" description="Basic and acidic residues" evidence="6">
    <location>
        <begin position="145"/>
        <end position="163"/>
    </location>
</feature>
<comment type="function">
    <text evidence="5">Transcription elongation factor that enhances transcription elongation by RNA polymerase II (RNAPII).</text>
</comment>
<dbReference type="SUPFAM" id="SSF50249">
    <property type="entry name" value="Nucleic acid-binding proteins"/>
    <property type="match status" value="1"/>
</dbReference>
<dbReference type="InterPro" id="IPR023323">
    <property type="entry name" value="Tex-like_dom_sf"/>
</dbReference>
<dbReference type="FunFam" id="3.30.420.140:FF:000006">
    <property type="entry name" value="Transcription elongation factor spt6"/>
    <property type="match status" value="1"/>
</dbReference>
<comment type="subcellular location">
    <subcellularLocation>
        <location evidence="1 5">Nucleus</location>
    </subcellularLocation>
</comment>
<dbReference type="InterPro" id="IPR042066">
    <property type="entry name" value="Spt6_death-like"/>
</dbReference>
<dbReference type="PANTHER" id="PTHR10145">
    <property type="entry name" value="TRANSCRIPTION ELONGATION FACTOR SPT6"/>
    <property type="match status" value="1"/>
</dbReference>
<organism evidence="8 9">
    <name type="scientific">Vanilla planifolia</name>
    <name type="common">Vanilla</name>
    <dbReference type="NCBI Taxonomy" id="51239"/>
    <lineage>
        <taxon>Eukaryota</taxon>
        <taxon>Viridiplantae</taxon>
        <taxon>Streptophyta</taxon>
        <taxon>Embryophyta</taxon>
        <taxon>Tracheophyta</taxon>
        <taxon>Spermatophyta</taxon>
        <taxon>Magnoliopsida</taxon>
        <taxon>Liliopsida</taxon>
        <taxon>Asparagales</taxon>
        <taxon>Orchidaceae</taxon>
        <taxon>Vanilloideae</taxon>
        <taxon>Vanilleae</taxon>
        <taxon>Vanilla</taxon>
    </lineage>
</organism>
<dbReference type="InterPro" id="IPR028231">
    <property type="entry name" value="Spt6_YqgF"/>
</dbReference>
<dbReference type="FunFam" id="3.30.505.10:FF:000047">
    <property type="entry name" value="Transcription elongation factor spt6"/>
    <property type="match status" value="1"/>
</dbReference>
<dbReference type="CDD" id="cd09918">
    <property type="entry name" value="SH2_Nterm_SPT6_like"/>
    <property type="match status" value="1"/>
</dbReference>
<dbReference type="GO" id="GO:0140673">
    <property type="term" value="P:transcription elongation-coupled chromatin remodeling"/>
    <property type="evidence" value="ECO:0007669"/>
    <property type="project" value="InterPro"/>
</dbReference>
<dbReference type="SMART" id="SM00732">
    <property type="entry name" value="YqgFc"/>
    <property type="match status" value="1"/>
</dbReference>
<accession>A0A835QYS2</accession>
<feature type="compositionally biased region" description="Basic and acidic residues" evidence="6">
    <location>
        <begin position="1491"/>
        <end position="1504"/>
    </location>
</feature>
<dbReference type="InterPro" id="IPR010994">
    <property type="entry name" value="RuvA_2-like"/>
</dbReference>
<comment type="similarity">
    <text evidence="2 5">Belongs to the SPT6 family.</text>
</comment>
<dbReference type="Pfam" id="PF14632">
    <property type="entry name" value="SPT6_acidic"/>
    <property type="match status" value="1"/>
</dbReference>
<dbReference type="InterPro" id="IPR049540">
    <property type="entry name" value="Spt6-like_S1"/>
</dbReference>
<feature type="compositionally biased region" description="Acidic residues" evidence="6">
    <location>
        <begin position="164"/>
        <end position="206"/>
    </location>
</feature>
<keyword evidence="9" id="KW-1185">Reference proteome</keyword>
<feature type="compositionally biased region" description="Basic residues" evidence="6">
    <location>
        <begin position="112"/>
        <end position="125"/>
    </location>
</feature>
<dbReference type="PROSITE" id="PS50126">
    <property type="entry name" value="S1"/>
    <property type="match status" value="1"/>
</dbReference>
<dbReference type="InterPro" id="IPR028083">
    <property type="entry name" value="Spt6_acidic_N_dom"/>
</dbReference>
<sequence length="1608" mass="183057">MGGRTVVSDDEDEMEEVDEEENVRGSRKDGLDDRDDDEDEDEEEEDGQDEYEKDGFIVDDVEEEEEEEEVNKEDSDEERHRKKRKKKRESEKNYVLDEDDYELLQDNNITVHRPKPGSKFKRLKKAGRDSEMEERSGFSDDDDSERINRSGRTAEEKLKRSLFGDDEGAPLEDIAEEEDQPEEDGDLIGEDDEMADFIVDEEDVDENGTVLRRPKEKKKKSRQAPGVSSSALQEAQEIFGDVDELLMLRKQGVARNSSEWGEKRLEDEFEPFILSEKYMTPKDDAIRETDVPERIQLMEDLTGPPPTDDKSIEEESAWIYSQLTTPFISPLIGEAQLIKDIDKEDIGRVLTMVHVQKLDIPFIAMYRQELCRSLLTDSEEMLESEEQNGQMKWHKVLWAVHTLDRKWLLLQKRKSALQMYYTKRFEEEARMIDDETRLALNRQIFNSISQALKEAKSEREADDVDAKFNLHFPPGEVDVEEGQFKRPKRKSLYNICYKAGLWEVANKFGLTSEQFGLHLTLEKMRVEELQDGKEIPEEVARNFTCAMFETAQDVLKGARHMAAVEIGCEPVVKKHVRSIFMEHATISTSPTPDGNSAIDVYHQFSGIKWLRNKPLSKFEDAQWLLIQKAEQEKLIQVTIKLPDSVKSKLIGDANECYLSECVSKPAQLWNEQRKMILEESFHNFILPSMEKEARSILAARAKNWLLMEYGKQLWNKVSVAPYLRKGNSVDNENEEEAELRVMACCWGPGKPANTFVMLDSSGEVVDILYAGSISSKSQGVAEQQRKRNDQDRLLKFMTDHQPHVVCLGAANLSCRQLKDDIYEIIFKIVEDHPRDVSQDMNINIIWGDEAFPRLYENARISTDQLPAQPGIVKRAVALGRYLQNPLAMVATLCGPGKEILSWKLCPLDDFLSPDEKYEMVEQIMVDATNQVGLDINLASTHEWLFAPLQFIAGLGPRKASALQRAFVRAGSIFNRKEIPMGKIIRKKVFINAVGFLRLRHSGAAAASSHMIDILDDTRIHPESYDLAFTMAKDICNDEADDATEIEDGMEIERVRERTDELRALVIEEYAKSILERYGTDKKETLQGIRDELIRGFKDWRRPCTEPTADEEFSMLTGETDDSLSEWKTVEVTVRFVQDNRVICMFDSGLKGLLFAEDFSDEGYDPEKVKEGDILTCKIKNVNKSRCAVYLTCKESEMRRRQYVPRNRDPYYHEDDVTLHSEQEKARKQKELSRKRFKSRMIFHPRFQNVTADEAMEFLADKDAGECVVRPSSKGPSYLTLTLKIYDGVYAHKDIVESGKDHKDMTSLLRIGKSLTIDKDTFEDLDEVMDRYVDPLVANLKTMLSYRKFRSGTKSEVDDQLRKEKADNPMRIVYSFGISHDHPGTFILSYIRSSNPHHEYIGLYPKCFRFRKRDFEDLDRLVSYFQKNIDKPPPESGPSIQTVAAKVPMKSPAWGYSGDGSFGGGSFSNNDGWSNQSSVREWSSTPVSRPGGRSDYRGQGGREGHPSGLPRPNRGRGRGRGNNFGNGGRERGSSSKNDDDFGSFPGVKTQNSPGKESFPGGWGASGRNSSSGNKDAGSWGTESMAGKSSEAGFGSGGAEWGASKRLVPP</sequence>
<dbReference type="FunFam" id="1.10.10.650:FF:000003">
    <property type="entry name" value="Transcription elongation factor spt6"/>
    <property type="match status" value="1"/>
</dbReference>
<dbReference type="Pfam" id="PF17674">
    <property type="entry name" value="HHH_9"/>
    <property type="match status" value="1"/>
</dbReference>
<evidence type="ECO:0000256" key="2">
    <source>
        <dbReference type="ARBA" id="ARBA00009253"/>
    </source>
</evidence>
<dbReference type="InterPro" id="IPR012340">
    <property type="entry name" value="NA-bd_OB-fold"/>
</dbReference>
<dbReference type="InterPro" id="IPR006641">
    <property type="entry name" value="YqgF/RNaseH-like_dom"/>
</dbReference>
<dbReference type="Pfam" id="PF21710">
    <property type="entry name" value="Spt6_S1"/>
    <property type="match status" value="1"/>
</dbReference>
<dbReference type="FunFam" id="3.30.505.10:FF:000050">
    <property type="entry name" value="Transcription elongation factor spt6"/>
    <property type="match status" value="1"/>
</dbReference>
<reference evidence="8 9" key="1">
    <citation type="journal article" date="2020" name="Nat. Food">
        <title>A phased Vanilla planifolia genome enables genetic improvement of flavour and production.</title>
        <authorList>
            <person name="Hasing T."/>
            <person name="Tang H."/>
            <person name="Brym M."/>
            <person name="Khazi F."/>
            <person name="Huang T."/>
            <person name="Chambers A.H."/>
        </authorList>
    </citation>
    <scope>NUCLEOTIDE SEQUENCE [LARGE SCALE GENOMIC DNA]</scope>
    <source>
        <tissue evidence="8">Leaf</tissue>
    </source>
</reference>
<dbReference type="Pfam" id="PF14633">
    <property type="entry name" value="SH2_2"/>
    <property type="match status" value="1"/>
</dbReference>
<proteinExistence type="inferred from homology"/>
<feature type="compositionally biased region" description="Basic and acidic residues" evidence="6">
    <location>
        <begin position="22"/>
        <end position="31"/>
    </location>
</feature>
<dbReference type="InterPro" id="IPR035018">
    <property type="entry name" value="Spt6_SH2_C"/>
</dbReference>
<dbReference type="FunFam" id="1.10.3500.10:FF:000004">
    <property type="entry name" value="Transcription elongation factor spt6"/>
    <property type="match status" value="1"/>
</dbReference>
<dbReference type="PANTHER" id="PTHR10145:SF6">
    <property type="entry name" value="TRANSCRIPTION ELONGATION FACTOR SPT6"/>
    <property type="match status" value="1"/>
</dbReference>
<evidence type="ECO:0000256" key="6">
    <source>
        <dbReference type="SAM" id="MobiDB-lite"/>
    </source>
</evidence>
<name>A0A835QYS2_VANPL</name>
<dbReference type="InterPro" id="IPR037027">
    <property type="entry name" value="YqgF/RNaseH-like_dom_sf"/>
</dbReference>
<dbReference type="OrthoDB" id="9970435at2759"/>
<dbReference type="Gene3D" id="3.30.505.10">
    <property type="entry name" value="SH2 domain"/>
    <property type="match status" value="2"/>
</dbReference>
<evidence type="ECO:0000313" key="8">
    <source>
        <dbReference type="EMBL" id="KAG0480433.1"/>
    </source>
</evidence>
<dbReference type="EMBL" id="JADCNL010000005">
    <property type="protein sequence ID" value="KAG0480433.1"/>
    <property type="molecule type" value="Genomic_DNA"/>
</dbReference>
<dbReference type="Gene3D" id="1.10.3500.10">
    <property type="entry name" value="Tex N-terminal region-like"/>
    <property type="match status" value="1"/>
</dbReference>
<feature type="compositionally biased region" description="Basic and acidic residues" evidence="6">
    <location>
        <begin position="126"/>
        <end position="138"/>
    </location>
</feature>
<dbReference type="CDD" id="cd00164">
    <property type="entry name" value="S1_like"/>
    <property type="match status" value="1"/>
</dbReference>
<dbReference type="InterPro" id="IPR041692">
    <property type="entry name" value="HHH_9"/>
</dbReference>
<dbReference type="Proteomes" id="UP000636800">
    <property type="component" value="Chromosome 5"/>
</dbReference>
<dbReference type="InterPro" id="IPR012337">
    <property type="entry name" value="RNaseH-like_sf"/>
</dbReference>
<keyword evidence="4 5" id="KW-0539">Nucleus</keyword>
<dbReference type="Pfam" id="PF14639">
    <property type="entry name" value="YqgF"/>
    <property type="match status" value="1"/>
</dbReference>
<dbReference type="SUPFAM" id="SSF47781">
    <property type="entry name" value="RuvA domain 2-like"/>
    <property type="match status" value="2"/>
</dbReference>
<dbReference type="Pfam" id="PF14635">
    <property type="entry name" value="HHH_7"/>
    <property type="match status" value="1"/>
</dbReference>
<evidence type="ECO:0000313" key="9">
    <source>
        <dbReference type="Proteomes" id="UP000636800"/>
    </source>
</evidence>
<evidence type="ECO:0000256" key="3">
    <source>
        <dbReference type="ARBA" id="ARBA00023163"/>
    </source>
</evidence>
<dbReference type="InterPro" id="IPR003029">
    <property type="entry name" value="S1_domain"/>
</dbReference>
<feature type="compositionally biased region" description="Polar residues" evidence="6">
    <location>
        <begin position="1474"/>
        <end position="1486"/>
    </location>
</feature>
<comment type="caution">
    <text evidence="8">The sequence shown here is derived from an EMBL/GenBank/DDBJ whole genome shotgun (WGS) entry which is preliminary data.</text>
</comment>
<keyword evidence="3 5" id="KW-0804">Transcription</keyword>
<protein>
    <recommendedName>
        <fullName evidence="5">Transcription elongation factor spt6</fullName>
    </recommendedName>
</protein>
<dbReference type="GO" id="GO:0008023">
    <property type="term" value="C:transcription elongation factor complex"/>
    <property type="evidence" value="ECO:0007669"/>
    <property type="project" value="TreeGrafter"/>
</dbReference>
<feature type="compositionally biased region" description="Acidic residues" evidence="6">
    <location>
        <begin position="8"/>
        <end position="21"/>
    </location>
</feature>
<dbReference type="Gene3D" id="2.40.50.140">
    <property type="entry name" value="Nucleic acid-binding proteins"/>
    <property type="match status" value="1"/>
</dbReference>
<dbReference type="SUPFAM" id="SSF55550">
    <property type="entry name" value="SH2 domain"/>
    <property type="match status" value="2"/>
</dbReference>
<feature type="compositionally biased region" description="Acidic residues" evidence="6">
    <location>
        <begin position="32"/>
        <end position="76"/>
    </location>
</feature>
<dbReference type="PIRSF" id="PIRSF036947">
    <property type="entry name" value="Spt6"/>
    <property type="match status" value="1"/>
</dbReference>
<dbReference type="SUPFAM" id="SSF158832">
    <property type="entry name" value="Tex N-terminal region-like"/>
    <property type="match status" value="1"/>
</dbReference>
<dbReference type="Gene3D" id="1.10.10.2740">
    <property type="entry name" value="Spt6, Death-like domain"/>
    <property type="match status" value="1"/>
</dbReference>
<dbReference type="FunFam" id="1.10.10.2740:FF:000002">
    <property type="entry name" value="Transcription elongation factor Spt6"/>
    <property type="match status" value="1"/>
</dbReference>
<feature type="compositionally biased region" description="Basic and acidic residues" evidence="6">
    <location>
        <begin position="1527"/>
        <end position="1538"/>
    </location>
</feature>
<evidence type="ECO:0000256" key="1">
    <source>
        <dbReference type="ARBA" id="ARBA00004123"/>
    </source>
</evidence>
<feature type="region of interest" description="Disordered" evidence="6">
    <location>
        <begin position="1"/>
        <end position="233"/>
    </location>
</feature>
<evidence type="ECO:0000256" key="5">
    <source>
        <dbReference type="PIRNR" id="PIRNR036947"/>
    </source>
</evidence>
<dbReference type="GO" id="GO:0031491">
    <property type="term" value="F:nucleosome binding"/>
    <property type="evidence" value="ECO:0007669"/>
    <property type="project" value="TreeGrafter"/>
</dbReference>